<protein>
    <submittedName>
        <fullName evidence="2">Uncharacterized protein</fullName>
    </submittedName>
</protein>
<sequence>MYAMIIVSIACTVGARVVVNTFWEIFFQVILIGAEWLGVLAFAAWIVSRIAVRLIIGRRRWSRW</sequence>
<keyword evidence="1" id="KW-1133">Transmembrane helix</keyword>
<reference evidence="2 3" key="1">
    <citation type="journal article" date="2019" name="Microorganisms">
        <title>Systematic Affiliation and Genome Analysis of Subtercola vilae DB165(T) with Particular Emphasis on Cold Adaptation of an Isolate from a High-Altitude Cold Volcano Lake.</title>
        <authorList>
            <person name="Villalobos A.S."/>
            <person name="Wiese J."/>
            <person name="Imhoff J.F."/>
            <person name="Dorador C."/>
            <person name="Keller A."/>
            <person name="Hentschel U."/>
        </authorList>
    </citation>
    <scope>NUCLEOTIDE SEQUENCE [LARGE SCALE GENOMIC DNA]</scope>
    <source>
        <strain evidence="2 3">DB165</strain>
    </source>
</reference>
<comment type="caution">
    <text evidence="2">The sequence shown here is derived from an EMBL/GenBank/DDBJ whole genome shotgun (WGS) entry which is preliminary data.</text>
</comment>
<evidence type="ECO:0000313" key="2">
    <source>
        <dbReference type="EMBL" id="TIH34444.1"/>
    </source>
</evidence>
<accession>A0A4V4RFU6</accession>
<proteinExistence type="predicted"/>
<dbReference type="AlphaFoldDB" id="A0A4V4RFU6"/>
<evidence type="ECO:0000313" key="3">
    <source>
        <dbReference type="Proteomes" id="UP000306192"/>
    </source>
</evidence>
<keyword evidence="1" id="KW-0812">Transmembrane</keyword>
<keyword evidence="1" id="KW-0472">Membrane</keyword>
<dbReference type="Proteomes" id="UP000306192">
    <property type="component" value="Unassembled WGS sequence"/>
</dbReference>
<keyword evidence="3" id="KW-1185">Reference proteome</keyword>
<gene>
    <name evidence="2" type="ORF">D4765_12920</name>
</gene>
<dbReference type="EMBL" id="QYRT01000026">
    <property type="protein sequence ID" value="TIH34444.1"/>
    <property type="molecule type" value="Genomic_DNA"/>
</dbReference>
<name>A0A4V4RFU6_9MICO</name>
<feature type="transmembrane region" description="Helical" evidence="1">
    <location>
        <begin position="25"/>
        <end position="52"/>
    </location>
</feature>
<evidence type="ECO:0000256" key="1">
    <source>
        <dbReference type="SAM" id="Phobius"/>
    </source>
</evidence>
<organism evidence="2 3">
    <name type="scientific">Subtercola vilae</name>
    <dbReference type="NCBI Taxonomy" id="2056433"/>
    <lineage>
        <taxon>Bacteria</taxon>
        <taxon>Bacillati</taxon>
        <taxon>Actinomycetota</taxon>
        <taxon>Actinomycetes</taxon>
        <taxon>Micrococcales</taxon>
        <taxon>Microbacteriaceae</taxon>
        <taxon>Subtercola</taxon>
    </lineage>
</organism>